<dbReference type="PROSITE" id="PS50835">
    <property type="entry name" value="IG_LIKE"/>
    <property type="match status" value="1"/>
</dbReference>
<accession>A0A3B1J2K3</accession>
<dbReference type="InterPro" id="IPR007110">
    <property type="entry name" value="Ig-like_dom"/>
</dbReference>
<dbReference type="Ensembl" id="ENSAMXT00000056146.1">
    <property type="protein sequence ID" value="ENSAMXP00000036448.1"/>
    <property type="gene ID" value="ENSAMXG00000029670.1"/>
</dbReference>
<proteinExistence type="predicted"/>
<sequence length="115" mass="13297">WSTTLKLCAKCDIAWFHPSLTLLNCPSYIMVTIKCSHDDRNLNLMYWYQQKTGSTVMRLISYGYATSDPTYEEGFNHRFKMNRQKTEEGDLTIYEVLPSDSAVYYCAASLHCVSD</sequence>
<reference evidence="5" key="2">
    <citation type="journal article" date="2014" name="Nat. Commun.">
        <title>The cavefish genome reveals candidate genes for eye loss.</title>
        <authorList>
            <person name="McGaugh S.E."/>
            <person name="Gross J.B."/>
            <person name="Aken B."/>
            <person name="Blin M."/>
            <person name="Borowsky R."/>
            <person name="Chalopin D."/>
            <person name="Hinaux H."/>
            <person name="Jeffery W.R."/>
            <person name="Keene A."/>
            <person name="Ma L."/>
            <person name="Minx P."/>
            <person name="Murphy D."/>
            <person name="O'Quin K.E."/>
            <person name="Retaux S."/>
            <person name="Rohner N."/>
            <person name="Searle S.M."/>
            <person name="Stahl B.A."/>
            <person name="Tabin C."/>
            <person name="Volff J.N."/>
            <person name="Yoshizawa M."/>
            <person name="Warren W.C."/>
        </authorList>
    </citation>
    <scope>NUCLEOTIDE SEQUENCE [LARGE SCALE GENOMIC DNA]</scope>
    <source>
        <strain evidence="5">female</strain>
    </source>
</reference>
<dbReference type="GeneTree" id="ENSGT00940000177531"/>
<dbReference type="AlphaFoldDB" id="A0A3B1J2K3"/>
<dbReference type="SUPFAM" id="SSF48726">
    <property type="entry name" value="Immunoglobulin"/>
    <property type="match status" value="1"/>
</dbReference>
<keyword evidence="2" id="KW-0391">Immunity</keyword>
<evidence type="ECO:0000313" key="4">
    <source>
        <dbReference type="Ensembl" id="ENSAMXP00000036448.1"/>
    </source>
</evidence>
<dbReference type="Pfam" id="PF07686">
    <property type="entry name" value="V-set"/>
    <property type="match status" value="1"/>
</dbReference>
<keyword evidence="5" id="KW-1185">Reference proteome</keyword>
<dbReference type="InterPro" id="IPR050413">
    <property type="entry name" value="TCR_beta_variable"/>
</dbReference>
<dbReference type="Gene3D" id="2.60.40.10">
    <property type="entry name" value="Immunoglobulins"/>
    <property type="match status" value="1"/>
</dbReference>
<organism evidence="4 5">
    <name type="scientific">Astyanax mexicanus</name>
    <name type="common">Blind cave fish</name>
    <name type="synonym">Astyanax fasciatus mexicanus</name>
    <dbReference type="NCBI Taxonomy" id="7994"/>
    <lineage>
        <taxon>Eukaryota</taxon>
        <taxon>Metazoa</taxon>
        <taxon>Chordata</taxon>
        <taxon>Craniata</taxon>
        <taxon>Vertebrata</taxon>
        <taxon>Euteleostomi</taxon>
        <taxon>Actinopterygii</taxon>
        <taxon>Neopterygii</taxon>
        <taxon>Teleostei</taxon>
        <taxon>Ostariophysi</taxon>
        <taxon>Characiformes</taxon>
        <taxon>Characoidei</taxon>
        <taxon>Acestrorhamphidae</taxon>
        <taxon>Acestrorhamphinae</taxon>
        <taxon>Astyanax</taxon>
    </lineage>
</organism>
<evidence type="ECO:0000313" key="5">
    <source>
        <dbReference type="Proteomes" id="UP000018467"/>
    </source>
</evidence>
<dbReference type="InterPro" id="IPR013106">
    <property type="entry name" value="Ig_V-set"/>
</dbReference>
<dbReference type="GO" id="GO:0002376">
    <property type="term" value="P:immune system process"/>
    <property type="evidence" value="ECO:0007669"/>
    <property type="project" value="UniProtKB-KW"/>
</dbReference>
<evidence type="ECO:0000259" key="3">
    <source>
        <dbReference type="PROSITE" id="PS50835"/>
    </source>
</evidence>
<name>A0A3B1J2K3_ASTMX</name>
<dbReference type="GO" id="GO:0005886">
    <property type="term" value="C:plasma membrane"/>
    <property type="evidence" value="ECO:0007669"/>
    <property type="project" value="TreeGrafter"/>
</dbReference>
<protein>
    <recommendedName>
        <fullName evidence="3">Ig-like domain-containing protein</fullName>
    </recommendedName>
</protein>
<keyword evidence="1" id="KW-0732">Signal</keyword>
<feature type="domain" description="Ig-like" evidence="3">
    <location>
        <begin position="18"/>
        <end position="115"/>
    </location>
</feature>
<reference evidence="5" key="1">
    <citation type="submission" date="2013-03" db="EMBL/GenBank/DDBJ databases">
        <authorList>
            <person name="Jeffery W."/>
            <person name="Warren W."/>
            <person name="Wilson R.K."/>
        </authorList>
    </citation>
    <scope>NUCLEOTIDE SEQUENCE</scope>
    <source>
        <strain evidence="5">female</strain>
    </source>
</reference>
<dbReference type="Proteomes" id="UP000018467">
    <property type="component" value="Unassembled WGS sequence"/>
</dbReference>
<dbReference type="SMART" id="SM00406">
    <property type="entry name" value="IGv"/>
    <property type="match status" value="1"/>
</dbReference>
<reference evidence="4" key="4">
    <citation type="submission" date="2025-09" db="UniProtKB">
        <authorList>
            <consortium name="Ensembl"/>
        </authorList>
    </citation>
    <scope>IDENTIFICATION</scope>
</reference>
<dbReference type="InterPro" id="IPR013783">
    <property type="entry name" value="Ig-like_fold"/>
</dbReference>
<dbReference type="PANTHER" id="PTHR23268">
    <property type="entry name" value="T-CELL RECEPTOR BETA CHAIN"/>
    <property type="match status" value="1"/>
</dbReference>
<dbReference type="GO" id="GO:0007166">
    <property type="term" value="P:cell surface receptor signaling pathway"/>
    <property type="evidence" value="ECO:0007669"/>
    <property type="project" value="TreeGrafter"/>
</dbReference>
<evidence type="ECO:0000256" key="1">
    <source>
        <dbReference type="ARBA" id="ARBA00022729"/>
    </source>
</evidence>
<dbReference type="PANTHER" id="PTHR23268:SF102">
    <property type="entry name" value="IMMUNOGLOBULIN V-SET DOMAIN-CONTAINING PROTEIN"/>
    <property type="match status" value="1"/>
</dbReference>
<evidence type="ECO:0000256" key="2">
    <source>
        <dbReference type="ARBA" id="ARBA00022859"/>
    </source>
</evidence>
<dbReference type="InterPro" id="IPR036179">
    <property type="entry name" value="Ig-like_dom_sf"/>
</dbReference>
<reference evidence="4" key="3">
    <citation type="submission" date="2025-08" db="UniProtKB">
        <authorList>
            <consortium name="Ensembl"/>
        </authorList>
    </citation>
    <scope>IDENTIFICATION</scope>
</reference>
<dbReference type="InParanoid" id="A0A3B1J2K3"/>
<dbReference type="STRING" id="7994.ENSAMXP00000036448"/>